<evidence type="ECO:0000313" key="3">
    <source>
        <dbReference type="Proteomes" id="UP001212841"/>
    </source>
</evidence>
<proteinExistence type="predicted"/>
<sequence length="673" mass="76920">MERALCAGIADRGRFLWNTADRCRAVLRYQYRPLHNRTKLPQNGSKARLQRPSPSPLPLLPARVRSASLTLDTNPVPVALPFRNNHAQNALQFAAESNPFIPLVSDDDDYKRYVLQNCNDIIDAIKDSEMPPAPHRSNTEYPLDPLNLQPSIDPWLSYNCLMHDVHAVQHIPADLYHYMLFNVSSVVTSPQTCFDRMTTVLEDTLRAGHEPDWALVISTWDQWGRVDDVHWVLRQARKLRGSARMVGYTKLEGLYHHLLGQYSRRHWVYPLTLIVDDLMELGRLLPRTAAKVLHTYVDMRQPQEVFDCFTRFVAAGQPIDSGLLEPLFMACVQQDELLVPRELAHHYKDAAAAVDVKPHFDKVITHISDRPKSKVQPVPPPSNNTHTHPKTPAPTTTHTLLPAEAIARTLYSHIHTINNPPTTRIQSLYLQLICRRSRTPSDIAALTPPLLALKDPQTTRYVYLSMADYYCGRNLSADAIASCLRVAEHTLATPRTHVMVVSMFNRRGMKFAAFEYFWRILSYKKAGKMLGSRFYTLLITGLLDGFYGAGAGTVKNELQWAVLKKAKEVLKIMRGTGVGVEKQLKRFLEVWWVRQDESVRKFITRDMFMWEGRVVEMEPEDKKQLVERKFGGRKGMDVGRVSDLHYRSKRRSLPVPNYTHGVAVLTDCYSDRL</sequence>
<feature type="region of interest" description="Disordered" evidence="1">
    <location>
        <begin position="37"/>
        <end position="57"/>
    </location>
</feature>
<name>A0AAD5X6M5_9FUNG</name>
<evidence type="ECO:0000256" key="1">
    <source>
        <dbReference type="SAM" id="MobiDB-lite"/>
    </source>
</evidence>
<protein>
    <submittedName>
        <fullName evidence="2">Uncharacterized protein</fullName>
    </submittedName>
</protein>
<keyword evidence="3" id="KW-1185">Reference proteome</keyword>
<feature type="region of interest" description="Disordered" evidence="1">
    <location>
        <begin position="369"/>
        <end position="397"/>
    </location>
</feature>
<evidence type="ECO:0000313" key="2">
    <source>
        <dbReference type="EMBL" id="KAJ3053556.1"/>
    </source>
</evidence>
<organism evidence="2 3">
    <name type="scientific">Rhizophlyctis rosea</name>
    <dbReference type="NCBI Taxonomy" id="64517"/>
    <lineage>
        <taxon>Eukaryota</taxon>
        <taxon>Fungi</taxon>
        <taxon>Fungi incertae sedis</taxon>
        <taxon>Chytridiomycota</taxon>
        <taxon>Chytridiomycota incertae sedis</taxon>
        <taxon>Chytridiomycetes</taxon>
        <taxon>Rhizophlyctidales</taxon>
        <taxon>Rhizophlyctidaceae</taxon>
        <taxon>Rhizophlyctis</taxon>
    </lineage>
</organism>
<dbReference type="Proteomes" id="UP001212841">
    <property type="component" value="Unassembled WGS sequence"/>
</dbReference>
<dbReference type="AlphaFoldDB" id="A0AAD5X6M5"/>
<gene>
    <name evidence="2" type="ORF">HK097_003985</name>
</gene>
<reference evidence="2" key="1">
    <citation type="submission" date="2020-05" db="EMBL/GenBank/DDBJ databases">
        <title>Phylogenomic resolution of chytrid fungi.</title>
        <authorList>
            <person name="Stajich J.E."/>
            <person name="Amses K."/>
            <person name="Simmons R."/>
            <person name="Seto K."/>
            <person name="Myers J."/>
            <person name="Bonds A."/>
            <person name="Quandt C.A."/>
            <person name="Barry K."/>
            <person name="Liu P."/>
            <person name="Grigoriev I."/>
            <person name="Longcore J.E."/>
            <person name="James T.Y."/>
        </authorList>
    </citation>
    <scope>NUCLEOTIDE SEQUENCE</scope>
    <source>
        <strain evidence="2">JEL0318</strain>
    </source>
</reference>
<dbReference type="EMBL" id="JADGJD010000199">
    <property type="protein sequence ID" value="KAJ3053556.1"/>
    <property type="molecule type" value="Genomic_DNA"/>
</dbReference>
<comment type="caution">
    <text evidence="2">The sequence shown here is derived from an EMBL/GenBank/DDBJ whole genome shotgun (WGS) entry which is preliminary data.</text>
</comment>
<accession>A0AAD5X6M5</accession>